<name>A0A850PGA1_9MYCO</name>
<feature type="region of interest" description="Disordered" evidence="1">
    <location>
        <begin position="1"/>
        <end position="25"/>
    </location>
</feature>
<gene>
    <name evidence="2" type="ORF">HLY00_538</name>
</gene>
<sequence>DPAPVTPSHHSDDVRGRTGNHCAER</sequence>
<proteinExistence type="predicted"/>
<dbReference type="Proteomes" id="UP000570517">
    <property type="component" value="Unassembled WGS sequence"/>
</dbReference>
<organism evidence="2 3">
    <name type="scientific">Mycolicibacterium hippocampi</name>
    <dbReference type="NCBI Taxonomy" id="659824"/>
    <lineage>
        <taxon>Bacteria</taxon>
        <taxon>Bacillati</taxon>
        <taxon>Actinomycetota</taxon>
        <taxon>Actinomycetes</taxon>
        <taxon>Mycobacteriales</taxon>
        <taxon>Mycobacteriaceae</taxon>
        <taxon>Mycolicibacterium</taxon>
    </lineage>
</organism>
<keyword evidence="3" id="KW-1185">Reference proteome</keyword>
<comment type="caution">
    <text evidence="2">The sequence shown here is derived from an EMBL/GenBank/DDBJ whole genome shotgun (WGS) entry which is preliminary data.</text>
</comment>
<dbReference type="AlphaFoldDB" id="A0A850PGA1"/>
<evidence type="ECO:0000313" key="3">
    <source>
        <dbReference type="Proteomes" id="UP000570517"/>
    </source>
</evidence>
<feature type="compositionally biased region" description="Basic and acidic residues" evidence="1">
    <location>
        <begin position="9"/>
        <end position="25"/>
    </location>
</feature>
<evidence type="ECO:0000256" key="1">
    <source>
        <dbReference type="SAM" id="MobiDB-lite"/>
    </source>
</evidence>
<feature type="non-terminal residue" evidence="2">
    <location>
        <position position="1"/>
    </location>
</feature>
<protein>
    <submittedName>
        <fullName evidence="2">Uncharacterized protein</fullName>
    </submittedName>
</protein>
<accession>A0A850PGA1</accession>
<evidence type="ECO:0000313" key="2">
    <source>
        <dbReference type="EMBL" id="NVN49429.1"/>
    </source>
</evidence>
<dbReference type="EMBL" id="JABFYL010000014">
    <property type="protein sequence ID" value="NVN49429.1"/>
    <property type="molecule type" value="Genomic_DNA"/>
</dbReference>
<reference evidence="2 3" key="1">
    <citation type="submission" date="2020-05" db="EMBL/GenBank/DDBJ databases">
        <title>Draft genome sequence of Mycobacterium hippocampi DL, isolated from European seabass, Dicentrarchus labrax, reared in fish farms.</title>
        <authorList>
            <person name="Stathopoulou P."/>
            <person name="Asimakis E."/>
            <person name="Tzokas K."/>
            <person name="Batargias C."/>
            <person name="Tsiamis G."/>
        </authorList>
    </citation>
    <scope>NUCLEOTIDE SEQUENCE [LARGE SCALE GENOMIC DNA]</scope>
    <source>
        <strain evidence="2 3">DL</strain>
    </source>
</reference>